<dbReference type="InterPro" id="IPR009003">
    <property type="entry name" value="Peptidase_S1_PA"/>
</dbReference>
<sequence length="603" mass="66433">MYLLVSVIVAGLLVSRGDGQSPCPGTFDYQNDELGIHGLIRLRPNGPLSSVVTRANFTIAGRLPSSYVGQIKPINEEQALQRYNQGSQLIYRVDFPVTSPLPKLTSLVVNNADICFGPPDYPAPGQYISTISLQHMLFLRNGSPNSVVYPYEPTIPNEKPVTYEQPVSNDQPSSYYDKQNGIFSGPVTITGLPQNNKSPPSQTFTVQGDNGASYTLVLNKTQPHAGPNGQDYTIFFMRQTTTPRYTPIQTPPVQYYPGFTETPTRFQGQQPPPDFNPYETEKPPVQPQRPQPQRPPPQPQTPPPDYNPYETTKRPPQVPPRQTTSPESISQQIDCGVIAGGNERQPVALIYGGQNYDRGNWPWLVALFRQRSTTLTFICAGTLISKKHVVTAAHCMQQKNVKTASQDIVVKVGVYNVKDWGDDITQTRTLAAAAIHDRYNSSSLANDILVLTLDRPVEFNNNIRPACLWTGKTDQNRIVGASGVVAGWGNSELALAGEGNPKMVRIPVVSTAACRSSRPEYHKLTTENTFCAGDQNGSGPCLGDSGGGLYIIEDGRWRLRGVVSLSLRPENGDDTCNLKNYIVFTDAAKYDKWIRDIVQSSLF</sequence>
<evidence type="ECO:0000259" key="3">
    <source>
        <dbReference type="PROSITE" id="PS50240"/>
    </source>
</evidence>
<dbReference type="Pfam" id="PF00089">
    <property type="entry name" value="Trypsin"/>
    <property type="match status" value="1"/>
</dbReference>
<feature type="chain" id="PRO_5046695592" description="Peptidase S1 domain-containing protein" evidence="2">
    <location>
        <begin position="20"/>
        <end position="603"/>
    </location>
</feature>
<protein>
    <recommendedName>
        <fullName evidence="3">Peptidase S1 domain-containing protein</fullName>
    </recommendedName>
</protein>
<evidence type="ECO:0000313" key="5">
    <source>
        <dbReference type="Proteomes" id="UP001549920"/>
    </source>
</evidence>
<feature type="region of interest" description="Disordered" evidence="1">
    <location>
        <begin position="244"/>
        <end position="329"/>
    </location>
</feature>
<comment type="caution">
    <text evidence="4">The sequence shown here is derived from an EMBL/GenBank/DDBJ whole genome shotgun (WGS) entry which is preliminary data.</text>
</comment>
<accession>A0ABR3HCA9</accession>
<dbReference type="InterPro" id="IPR018114">
    <property type="entry name" value="TRYPSIN_HIS"/>
</dbReference>
<feature type="compositionally biased region" description="Polar residues" evidence="1">
    <location>
        <begin position="320"/>
        <end position="329"/>
    </location>
</feature>
<evidence type="ECO:0000256" key="1">
    <source>
        <dbReference type="SAM" id="MobiDB-lite"/>
    </source>
</evidence>
<feature type="signal peptide" evidence="2">
    <location>
        <begin position="1"/>
        <end position="19"/>
    </location>
</feature>
<dbReference type="Gene3D" id="2.40.10.10">
    <property type="entry name" value="Trypsin-like serine proteases"/>
    <property type="match status" value="1"/>
</dbReference>
<dbReference type="InterPro" id="IPR001314">
    <property type="entry name" value="Peptidase_S1A"/>
</dbReference>
<dbReference type="InterPro" id="IPR043504">
    <property type="entry name" value="Peptidase_S1_PA_chymotrypsin"/>
</dbReference>
<dbReference type="SUPFAM" id="SSF50494">
    <property type="entry name" value="Trypsin-like serine proteases"/>
    <property type="match status" value="1"/>
</dbReference>
<keyword evidence="2" id="KW-0732">Signal</keyword>
<dbReference type="PANTHER" id="PTHR24260:SF143">
    <property type="entry name" value="SERINE PROTEASE GD-LIKE PROTEIN"/>
    <property type="match status" value="1"/>
</dbReference>
<dbReference type="SMART" id="SM00020">
    <property type="entry name" value="Tryp_SPc"/>
    <property type="match status" value="1"/>
</dbReference>
<gene>
    <name evidence="4" type="ORF">ABMA27_008572</name>
</gene>
<dbReference type="CDD" id="cd00190">
    <property type="entry name" value="Tryp_SPc"/>
    <property type="match status" value="1"/>
</dbReference>
<dbReference type="EMBL" id="JBEUOH010000022">
    <property type="protein sequence ID" value="KAL0867882.1"/>
    <property type="molecule type" value="Genomic_DNA"/>
</dbReference>
<feature type="domain" description="Peptidase S1" evidence="3">
    <location>
        <begin position="350"/>
        <end position="599"/>
    </location>
</feature>
<dbReference type="InterPro" id="IPR031986">
    <property type="entry name" value="GD_N"/>
</dbReference>
<dbReference type="Pfam" id="PF16030">
    <property type="entry name" value="GD_N"/>
    <property type="match status" value="1"/>
</dbReference>
<evidence type="ECO:0000256" key="2">
    <source>
        <dbReference type="SAM" id="SignalP"/>
    </source>
</evidence>
<dbReference type="PRINTS" id="PR00722">
    <property type="entry name" value="CHYMOTRYPSIN"/>
</dbReference>
<dbReference type="InterPro" id="IPR051333">
    <property type="entry name" value="CLIP_Serine_Protease"/>
</dbReference>
<evidence type="ECO:0000313" key="4">
    <source>
        <dbReference type="EMBL" id="KAL0867882.1"/>
    </source>
</evidence>
<feature type="compositionally biased region" description="Pro residues" evidence="1">
    <location>
        <begin position="284"/>
        <end position="306"/>
    </location>
</feature>
<dbReference type="PANTHER" id="PTHR24260">
    <property type="match status" value="1"/>
</dbReference>
<name>A0ABR3HCA9_LOXSC</name>
<proteinExistence type="predicted"/>
<dbReference type="PROSITE" id="PS50240">
    <property type="entry name" value="TRYPSIN_DOM"/>
    <property type="match status" value="1"/>
</dbReference>
<reference evidence="4 5" key="1">
    <citation type="submission" date="2024-06" db="EMBL/GenBank/DDBJ databases">
        <title>A chromosome-level genome assembly of beet webworm, Loxostege sticticalis.</title>
        <authorList>
            <person name="Zhang Y."/>
        </authorList>
    </citation>
    <scope>NUCLEOTIDE SEQUENCE [LARGE SCALE GENOMIC DNA]</scope>
    <source>
        <strain evidence="4">AQ026</strain>
        <tissue evidence="4">Whole body</tissue>
    </source>
</reference>
<dbReference type="InterPro" id="IPR001254">
    <property type="entry name" value="Trypsin_dom"/>
</dbReference>
<dbReference type="PROSITE" id="PS00134">
    <property type="entry name" value="TRYPSIN_HIS"/>
    <property type="match status" value="1"/>
</dbReference>
<organism evidence="4 5">
    <name type="scientific">Loxostege sticticalis</name>
    <name type="common">Beet webworm moth</name>
    <dbReference type="NCBI Taxonomy" id="481309"/>
    <lineage>
        <taxon>Eukaryota</taxon>
        <taxon>Metazoa</taxon>
        <taxon>Ecdysozoa</taxon>
        <taxon>Arthropoda</taxon>
        <taxon>Hexapoda</taxon>
        <taxon>Insecta</taxon>
        <taxon>Pterygota</taxon>
        <taxon>Neoptera</taxon>
        <taxon>Endopterygota</taxon>
        <taxon>Lepidoptera</taxon>
        <taxon>Glossata</taxon>
        <taxon>Ditrysia</taxon>
        <taxon>Pyraloidea</taxon>
        <taxon>Crambidae</taxon>
        <taxon>Pyraustinae</taxon>
        <taxon>Loxostege</taxon>
    </lineage>
</organism>
<dbReference type="Proteomes" id="UP001549920">
    <property type="component" value="Unassembled WGS sequence"/>
</dbReference>
<keyword evidence="5" id="KW-1185">Reference proteome</keyword>